<evidence type="ECO:0000313" key="2">
    <source>
        <dbReference type="Proteomes" id="UP001285636"/>
    </source>
</evidence>
<dbReference type="GO" id="GO:0016853">
    <property type="term" value="F:isomerase activity"/>
    <property type="evidence" value="ECO:0007669"/>
    <property type="project" value="UniProtKB-KW"/>
</dbReference>
<name>A0AAJ2U2G2_ALKPS</name>
<reference evidence="1" key="1">
    <citation type="submission" date="2023-10" db="EMBL/GenBank/DDBJ databases">
        <title>Screening of Alkalihalophilus pseudofirmusBZ-TG-HK211 and Its Alleviation of Salt Stress on Rapeseed Growth.</title>
        <authorList>
            <person name="Zhao B."/>
            <person name="Guo T."/>
        </authorList>
    </citation>
    <scope>NUCLEOTIDE SEQUENCE</scope>
    <source>
        <strain evidence="1">BZ-TG-HK211</strain>
    </source>
</reference>
<evidence type="ECO:0000313" key="1">
    <source>
        <dbReference type="EMBL" id="MDV2885422.1"/>
    </source>
</evidence>
<keyword evidence="1" id="KW-0413">Isomerase</keyword>
<comment type="caution">
    <text evidence="1">The sequence shown here is derived from an EMBL/GenBank/DDBJ whole genome shotgun (WGS) entry which is preliminary data.</text>
</comment>
<dbReference type="AlphaFoldDB" id="A0AAJ2U2G2"/>
<dbReference type="EMBL" id="JAWJAY010000001">
    <property type="protein sequence ID" value="MDV2885422.1"/>
    <property type="molecule type" value="Genomic_DNA"/>
</dbReference>
<gene>
    <name evidence="1" type="ORF">RYX45_09510</name>
</gene>
<dbReference type="RefSeq" id="WP_012959542.1">
    <property type="nucleotide sequence ID" value="NZ_CP117835.1"/>
</dbReference>
<protein>
    <submittedName>
        <fullName evidence="1">Peptidyl-prolyl cis-trans isomerase</fullName>
    </submittedName>
</protein>
<sequence>MEEFVIFIEGNVDHPLTIDPSVWIFDERKVDLTTYFTEERIVEDKDEAYTKAISAQWDKEIIEGSAPPNPNSNDNKIQYNKEELTTGSFGMPLAPFLQNVKPNQDVREVLVEQEGGTIQTIPLSEAMEMVAGFSKEGKPLIETGPIHLYYGDGRNREEPITHVRKLVLK</sequence>
<organism evidence="1 2">
    <name type="scientific">Alkalihalophilus pseudofirmus</name>
    <name type="common">Bacillus pseudofirmus</name>
    <dbReference type="NCBI Taxonomy" id="79885"/>
    <lineage>
        <taxon>Bacteria</taxon>
        <taxon>Bacillati</taxon>
        <taxon>Bacillota</taxon>
        <taxon>Bacilli</taxon>
        <taxon>Bacillales</taxon>
        <taxon>Bacillaceae</taxon>
        <taxon>Alkalihalophilus</taxon>
    </lineage>
</organism>
<accession>A0AAJ2U2G2</accession>
<proteinExistence type="predicted"/>
<dbReference type="Proteomes" id="UP001285636">
    <property type="component" value="Unassembled WGS sequence"/>
</dbReference>